<evidence type="ECO:0000313" key="3">
    <source>
        <dbReference type="Proteomes" id="UP000193558"/>
    </source>
</evidence>
<sequence length="118" mass="13579">MINDYKTYGISGGKFGEVKGTGGTLTVQDDVFINTQLYRTEEGTEAATLSYAVNTLQCSYTLQNVTDTYTDDVPSTVIGEVHTNLYNFLFRYRGTYNVWFCTFIVNIYIYIMRNYYEN</sequence>
<organism evidence="2 3">
    <name type="scientific">Pantoea rwandensis</name>
    <dbReference type="NCBI Taxonomy" id="1076550"/>
    <lineage>
        <taxon>Bacteria</taxon>
        <taxon>Pseudomonadati</taxon>
        <taxon>Pseudomonadota</taxon>
        <taxon>Gammaproteobacteria</taxon>
        <taxon>Enterobacterales</taxon>
        <taxon>Erwiniaceae</taxon>
        <taxon>Pantoea</taxon>
    </lineage>
</organism>
<comment type="caution">
    <text evidence="2">The sequence shown here is derived from an EMBL/GenBank/DDBJ whole genome shotgun (WGS) entry which is preliminary data.</text>
</comment>
<keyword evidence="1" id="KW-1133">Transmembrane helix</keyword>
<protein>
    <submittedName>
        <fullName evidence="2">Uncharacterized protein</fullName>
    </submittedName>
</protein>
<keyword evidence="1" id="KW-0472">Membrane</keyword>
<reference evidence="2 3" key="1">
    <citation type="journal article" date="2017" name="Antonie Van Leeuwenhoek">
        <title>Phylogenomic resolution of the bacterial genus Pantoea and its relationship with Erwinia and Tatumella.</title>
        <authorList>
            <person name="Palmer M."/>
            <person name="Steenkamp E.T."/>
            <person name="Coetzee M.P."/>
            <person name="Chan W.Y."/>
            <person name="van Zyl E."/>
            <person name="De Maayer P."/>
            <person name="Coutinho T.A."/>
            <person name="Blom J."/>
            <person name="Smits T.H."/>
            <person name="Duffy B."/>
            <person name="Venter S.N."/>
        </authorList>
    </citation>
    <scope>NUCLEOTIDE SEQUENCE [LARGE SCALE GENOMIC DNA]</scope>
    <source>
        <strain evidence="2 3">LMG 26275</strain>
    </source>
</reference>
<evidence type="ECO:0000256" key="1">
    <source>
        <dbReference type="SAM" id="Phobius"/>
    </source>
</evidence>
<feature type="transmembrane region" description="Helical" evidence="1">
    <location>
        <begin position="96"/>
        <end position="116"/>
    </location>
</feature>
<proteinExistence type="predicted"/>
<evidence type="ECO:0000313" key="2">
    <source>
        <dbReference type="EMBL" id="ORM67543.1"/>
    </source>
</evidence>
<dbReference type="AlphaFoldDB" id="A0A1X1CSX2"/>
<accession>A0A1X1CSX2</accession>
<name>A0A1X1CSX2_9GAMM</name>
<dbReference type="Proteomes" id="UP000193558">
    <property type="component" value="Unassembled WGS sequence"/>
</dbReference>
<dbReference type="EMBL" id="MLFR01000023">
    <property type="protein sequence ID" value="ORM67543.1"/>
    <property type="molecule type" value="Genomic_DNA"/>
</dbReference>
<keyword evidence="1" id="KW-0812">Transmembrane</keyword>
<gene>
    <name evidence="2" type="ORF">HA51_19005</name>
</gene>